<sequence length="123" mass="12402">MPAPPPRIVLAVAAGGALGTLARHALTLALDPMASLPWGTLLANLVGSFLLGVVVAVVVSPLWRAAVGTGVLGGFTTYSAFAVQTSELATDLPAMALGYALATVVGGWALALLGIVVGRRTRR</sequence>
<dbReference type="HAMAP" id="MF_00454">
    <property type="entry name" value="FluC"/>
    <property type="match status" value="1"/>
</dbReference>
<organism evidence="11 12">
    <name type="scientific">Aeromicrobium halocynthiae</name>
    <dbReference type="NCBI Taxonomy" id="560557"/>
    <lineage>
        <taxon>Bacteria</taxon>
        <taxon>Bacillati</taxon>
        <taxon>Actinomycetota</taxon>
        <taxon>Actinomycetes</taxon>
        <taxon>Propionibacteriales</taxon>
        <taxon>Nocardioidaceae</taxon>
        <taxon>Aeromicrobium</taxon>
    </lineage>
</organism>
<feature type="transmembrane region" description="Helical" evidence="10">
    <location>
        <begin position="66"/>
        <end position="84"/>
    </location>
</feature>
<dbReference type="EMBL" id="BAAAPY010000010">
    <property type="protein sequence ID" value="GAA2082889.1"/>
    <property type="molecule type" value="Genomic_DNA"/>
</dbReference>
<keyword evidence="10" id="KW-0813">Transport</keyword>
<protein>
    <recommendedName>
        <fullName evidence="10">Fluoride-specific ion channel FluC</fullName>
    </recommendedName>
</protein>
<dbReference type="InterPro" id="IPR003691">
    <property type="entry name" value="FluC"/>
</dbReference>
<accession>A0ABN2W4D8</accession>
<reference evidence="11 12" key="1">
    <citation type="journal article" date="2019" name="Int. J. Syst. Evol. Microbiol.">
        <title>The Global Catalogue of Microorganisms (GCM) 10K type strain sequencing project: providing services to taxonomists for standard genome sequencing and annotation.</title>
        <authorList>
            <consortium name="The Broad Institute Genomics Platform"/>
            <consortium name="The Broad Institute Genome Sequencing Center for Infectious Disease"/>
            <person name="Wu L."/>
            <person name="Ma J."/>
        </authorList>
    </citation>
    <scope>NUCLEOTIDE SEQUENCE [LARGE SCALE GENOMIC DNA]</scope>
    <source>
        <strain evidence="11 12">JCM 15749</strain>
    </source>
</reference>
<keyword evidence="2 10" id="KW-1003">Cell membrane</keyword>
<keyword evidence="5 10" id="KW-0472">Membrane</keyword>
<evidence type="ECO:0000313" key="12">
    <source>
        <dbReference type="Proteomes" id="UP001501480"/>
    </source>
</evidence>
<comment type="caution">
    <text evidence="11">The sequence shown here is derived from an EMBL/GenBank/DDBJ whole genome shotgun (WGS) entry which is preliminary data.</text>
</comment>
<keyword evidence="4 10" id="KW-1133">Transmembrane helix</keyword>
<dbReference type="Pfam" id="PF02537">
    <property type="entry name" value="CRCB"/>
    <property type="match status" value="1"/>
</dbReference>
<keyword evidence="10" id="KW-0479">Metal-binding</keyword>
<comment type="subcellular location">
    <subcellularLocation>
        <location evidence="1 10">Cell membrane</location>
        <topology evidence="1 10">Multi-pass membrane protein</topology>
    </subcellularLocation>
</comment>
<evidence type="ECO:0000256" key="4">
    <source>
        <dbReference type="ARBA" id="ARBA00022989"/>
    </source>
</evidence>
<comment type="catalytic activity">
    <reaction evidence="8">
        <text>fluoride(in) = fluoride(out)</text>
        <dbReference type="Rhea" id="RHEA:76159"/>
        <dbReference type="ChEBI" id="CHEBI:17051"/>
    </reaction>
    <physiologicalReaction direction="left-to-right" evidence="8">
        <dbReference type="Rhea" id="RHEA:76160"/>
    </physiologicalReaction>
</comment>
<evidence type="ECO:0000256" key="9">
    <source>
        <dbReference type="ARBA" id="ARBA00049940"/>
    </source>
</evidence>
<evidence type="ECO:0000256" key="5">
    <source>
        <dbReference type="ARBA" id="ARBA00023136"/>
    </source>
</evidence>
<dbReference type="RefSeq" id="WP_344329166.1">
    <property type="nucleotide sequence ID" value="NZ_BAAAPY010000010.1"/>
</dbReference>
<keyword evidence="3 10" id="KW-0812">Transmembrane</keyword>
<dbReference type="Proteomes" id="UP001501480">
    <property type="component" value="Unassembled WGS sequence"/>
</dbReference>
<feature type="binding site" evidence="10">
    <location>
        <position position="76"/>
    </location>
    <ligand>
        <name>Na(+)</name>
        <dbReference type="ChEBI" id="CHEBI:29101"/>
        <note>structural</note>
    </ligand>
</feature>
<evidence type="ECO:0000256" key="10">
    <source>
        <dbReference type="HAMAP-Rule" id="MF_00454"/>
    </source>
</evidence>
<keyword evidence="6 10" id="KW-0407">Ion channel</keyword>
<keyword evidence="10" id="KW-0915">Sodium</keyword>
<proteinExistence type="inferred from homology"/>
<evidence type="ECO:0000256" key="2">
    <source>
        <dbReference type="ARBA" id="ARBA00022475"/>
    </source>
</evidence>
<dbReference type="PANTHER" id="PTHR28259:SF1">
    <property type="entry name" value="FLUORIDE EXPORT PROTEIN 1-RELATED"/>
    <property type="match status" value="1"/>
</dbReference>
<evidence type="ECO:0000256" key="6">
    <source>
        <dbReference type="ARBA" id="ARBA00023303"/>
    </source>
</evidence>
<feature type="transmembrane region" description="Helical" evidence="10">
    <location>
        <begin position="38"/>
        <end position="59"/>
    </location>
</feature>
<keyword evidence="10" id="KW-0406">Ion transport</keyword>
<dbReference type="PANTHER" id="PTHR28259">
    <property type="entry name" value="FLUORIDE EXPORT PROTEIN 1-RELATED"/>
    <property type="match status" value="1"/>
</dbReference>
<evidence type="ECO:0000313" key="11">
    <source>
        <dbReference type="EMBL" id="GAA2082889.1"/>
    </source>
</evidence>
<gene>
    <name evidence="10" type="primary">fluC</name>
    <name evidence="10" type="synonym">crcB</name>
    <name evidence="11" type="ORF">GCM10009821_24800</name>
</gene>
<comment type="similarity">
    <text evidence="7 10">Belongs to the fluoride channel Fluc/FEX (TC 1.A.43) family.</text>
</comment>
<evidence type="ECO:0000256" key="3">
    <source>
        <dbReference type="ARBA" id="ARBA00022692"/>
    </source>
</evidence>
<evidence type="ECO:0000256" key="8">
    <source>
        <dbReference type="ARBA" id="ARBA00035585"/>
    </source>
</evidence>
<comment type="activity regulation">
    <text evidence="10">Na(+) is not transported, but it plays an essential structural role and its presence is essential for fluoride channel function.</text>
</comment>
<comment type="function">
    <text evidence="9 10">Fluoride-specific ion channel. Important for reducing fluoride concentration in the cell, thus reducing its toxicity.</text>
</comment>
<evidence type="ECO:0000256" key="7">
    <source>
        <dbReference type="ARBA" id="ARBA00035120"/>
    </source>
</evidence>
<name>A0ABN2W4D8_9ACTN</name>
<feature type="transmembrane region" description="Helical" evidence="10">
    <location>
        <begin position="96"/>
        <end position="117"/>
    </location>
</feature>
<evidence type="ECO:0000256" key="1">
    <source>
        <dbReference type="ARBA" id="ARBA00004651"/>
    </source>
</evidence>
<keyword evidence="12" id="KW-1185">Reference proteome</keyword>
<feature type="binding site" evidence="10">
    <location>
        <position position="73"/>
    </location>
    <ligand>
        <name>Na(+)</name>
        <dbReference type="ChEBI" id="CHEBI:29101"/>
        <note>structural</note>
    </ligand>
</feature>